<feature type="transmembrane region" description="Helical" evidence="15">
    <location>
        <begin position="78"/>
        <end position="98"/>
    </location>
</feature>
<dbReference type="GO" id="GO:0005886">
    <property type="term" value="C:plasma membrane"/>
    <property type="evidence" value="ECO:0007669"/>
    <property type="project" value="UniProtKB-SubCell"/>
</dbReference>
<feature type="transmembrane region" description="Helical" evidence="15">
    <location>
        <begin position="168"/>
        <end position="189"/>
    </location>
</feature>
<dbReference type="Proteomes" id="UP000694403">
    <property type="component" value="Unplaced"/>
</dbReference>
<dbReference type="FunFam" id="1.20.1250.20:FF:000092">
    <property type="entry name" value="Feline leukemia virus subgroup C receptor-related protein 2 isoform 1"/>
    <property type="match status" value="1"/>
</dbReference>
<evidence type="ECO:0000256" key="5">
    <source>
        <dbReference type="ARBA" id="ARBA00022475"/>
    </source>
</evidence>
<keyword evidence="8 15" id="KW-1133">Transmembrane helix</keyword>
<protein>
    <submittedName>
        <fullName evidence="17">FLVCR heme transporter 2</fullName>
    </submittedName>
</protein>
<comment type="catalytic activity">
    <reaction evidence="13">
        <text>ethanolamine(in) = ethanolamine(out)</text>
        <dbReference type="Rhea" id="RHEA:32747"/>
        <dbReference type="ChEBI" id="CHEBI:57603"/>
    </reaction>
</comment>
<feature type="transmembrane region" description="Helical" evidence="15">
    <location>
        <begin position="341"/>
        <end position="360"/>
    </location>
</feature>
<evidence type="ECO:0000256" key="12">
    <source>
        <dbReference type="ARBA" id="ARBA00036811"/>
    </source>
</evidence>
<dbReference type="FunFam" id="1.20.1250.20:FF:000101">
    <property type="entry name" value="feline leukemia virus subgroup C receptor-related protein 2"/>
    <property type="match status" value="1"/>
</dbReference>
<organism evidence="17 18">
    <name type="scientific">Chelydra serpentina</name>
    <name type="common">Snapping turtle</name>
    <name type="synonym">Testudo serpentina</name>
    <dbReference type="NCBI Taxonomy" id="8475"/>
    <lineage>
        <taxon>Eukaryota</taxon>
        <taxon>Metazoa</taxon>
        <taxon>Chordata</taxon>
        <taxon>Craniata</taxon>
        <taxon>Vertebrata</taxon>
        <taxon>Euteleostomi</taxon>
        <taxon>Archelosauria</taxon>
        <taxon>Testudinata</taxon>
        <taxon>Testudines</taxon>
        <taxon>Cryptodira</taxon>
        <taxon>Durocryptodira</taxon>
        <taxon>Americhelydia</taxon>
        <taxon>Chelydroidea</taxon>
        <taxon>Chelydridae</taxon>
        <taxon>Chelydra</taxon>
    </lineage>
</organism>
<feature type="transmembrane region" description="Helical" evidence="15">
    <location>
        <begin position="394"/>
        <end position="414"/>
    </location>
</feature>
<evidence type="ECO:0000256" key="14">
    <source>
        <dbReference type="ARBA" id="ARBA00046338"/>
    </source>
</evidence>
<evidence type="ECO:0000256" key="4">
    <source>
        <dbReference type="ARBA" id="ARBA00022448"/>
    </source>
</evidence>
<keyword evidence="9" id="KW-0496">Mitochondrion</keyword>
<feature type="transmembrane region" description="Helical" evidence="15">
    <location>
        <begin position="145"/>
        <end position="162"/>
    </location>
</feature>
<dbReference type="PANTHER" id="PTHR10924">
    <property type="entry name" value="MAJOR FACILITATOR SUPERFAMILY PROTEIN-RELATED"/>
    <property type="match status" value="1"/>
</dbReference>
<evidence type="ECO:0000256" key="6">
    <source>
        <dbReference type="ARBA" id="ARBA00022692"/>
    </source>
</evidence>
<dbReference type="AlphaFoldDB" id="A0A8C3RMF7"/>
<accession>A0A8C3RMF7</accession>
<feature type="transmembrane region" description="Helical" evidence="15">
    <location>
        <begin position="303"/>
        <end position="321"/>
    </location>
</feature>
<evidence type="ECO:0000256" key="7">
    <source>
        <dbReference type="ARBA" id="ARBA00022824"/>
    </source>
</evidence>
<dbReference type="InterPro" id="IPR020846">
    <property type="entry name" value="MFS_dom"/>
</dbReference>
<evidence type="ECO:0000256" key="9">
    <source>
        <dbReference type="ARBA" id="ARBA00023128"/>
    </source>
</evidence>
<evidence type="ECO:0000256" key="1">
    <source>
        <dbReference type="ARBA" id="ARBA00004225"/>
    </source>
</evidence>
<feature type="domain" description="Major facilitator superfamily (MFS) profile" evidence="16">
    <location>
        <begin position="80"/>
        <end position="485"/>
    </location>
</feature>
<dbReference type="PANTHER" id="PTHR10924:SF3">
    <property type="entry name" value="HEME TRANSPORTER FLVCR2"/>
    <property type="match status" value="1"/>
</dbReference>
<keyword evidence="10 15" id="KW-0472">Membrane</keyword>
<name>A0A8C3RMF7_CHESE</name>
<evidence type="ECO:0000256" key="11">
    <source>
        <dbReference type="ARBA" id="ARBA00035075"/>
    </source>
</evidence>
<reference evidence="17" key="1">
    <citation type="submission" date="2025-08" db="UniProtKB">
        <authorList>
            <consortium name="Ensembl"/>
        </authorList>
    </citation>
    <scope>IDENTIFICATION</scope>
</reference>
<dbReference type="PROSITE" id="PS50850">
    <property type="entry name" value="MFS"/>
    <property type="match status" value="1"/>
</dbReference>
<evidence type="ECO:0000256" key="3">
    <source>
        <dbReference type="ARBA" id="ARBA00004651"/>
    </source>
</evidence>
<feature type="transmembrane region" description="Helical" evidence="15">
    <location>
        <begin position="118"/>
        <end position="138"/>
    </location>
</feature>
<evidence type="ECO:0000256" key="15">
    <source>
        <dbReference type="SAM" id="Phobius"/>
    </source>
</evidence>
<evidence type="ECO:0000259" key="16">
    <source>
        <dbReference type="PROSITE" id="PS50850"/>
    </source>
</evidence>
<dbReference type="GO" id="GO:0005789">
    <property type="term" value="C:endoplasmic reticulum membrane"/>
    <property type="evidence" value="ECO:0007669"/>
    <property type="project" value="UniProtKB-SubCell"/>
</dbReference>
<feature type="transmembrane region" description="Helical" evidence="15">
    <location>
        <begin position="210"/>
        <end position="229"/>
    </location>
</feature>
<comment type="similarity">
    <text evidence="14">Belongs to the major facilitator superfamily. Feline leukemia virus subgroup C receptor (TC 2.A.1.28.1) family.</text>
</comment>
<evidence type="ECO:0000256" key="8">
    <source>
        <dbReference type="ARBA" id="ARBA00022989"/>
    </source>
</evidence>
<evidence type="ECO:0000256" key="13">
    <source>
        <dbReference type="ARBA" id="ARBA00045087"/>
    </source>
</evidence>
<keyword evidence="18" id="KW-1185">Reference proteome</keyword>
<dbReference type="GO" id="GO:0020037">
    <property type="term" value="F:heme binding"/>
    <property type="evidence" value="ECO:0007669"/>
    <property type="project" value="TreeGrafter"/>
</dbReference>
<feature type="transmembrane region" description="Helical" evidence="15">
    <location>
        <begin position="372"/>
        <end position="388"/>
    </location>
</feature>
<keyword evidence="4" id="KW-0813">Transport</keyword>
<dbReference type="InterPro" id="IPR049680">
    <property type="entry name" value="FLVCR1-2_SLC49-like"/>
</dbReference>
<reference evidence="17" key="2">
    <citation type="submission" date="2025-09" db="UniProtKB">
        <authorList>
            <consortium name="Ensembl"/>
        </authorList>
    </citation>
    <scope>IDENTIFICATION</scope>
</reference>
<keyword evidence="7" id="KW-0256">Endoplasmic reticulum</keyword>
<evidence type="ECO:0000256" key="2">
    <source>
        <dbReference type="ARBA" id="ARBA00004477"/>
    </source>
</evidence>
<dbReference type="Gene3D" id="1.20.1250.20">
    <property type="entry name" value="MFS general substrate transporter like domains"/>
    <property type="match status" value="1"/>
</dbReference>
<dbReference type="InterPro" id="IPR011701">
    <property type="entry name" value="MFS"/>
</dbReference>
<sequence length="539" mass="58707">MRDSAAQGMGSPCCPAFSRGAVVSGGPEPGEKGLVYQEAPELLQGQGVKPVPGEVEAETPNGPSPGVAPEVRLSLRRWAVVLLFSCYSLCNAFQWIQYGSINNIFVHFYGVSTFAIDWLSMCYMLTYIPLLFPVAWLLDKRGLRLIALAGSAFNCLGAWVKLGSMKPHLFPVTVLGQVICSVAQVFILGMPSRIASVWFGSHEVSTACSIAVFGNQLGIAVGFVLPPVLVPNLEDTEQLAYHISIMFFITAAVATVLFILVIIVFQEKPPFPPSRAQALIQLKPPEEYSYVQSILRLLRNTNFVLLIVAYGLNTGCFYALSTLLNRMVIQHYPGEEVNAGRIGLTIVVSGMAGALLSGIWLDKTKTYKQTTLVVYIMSLGGLVAYTFTLSLGHLWVVFVTAGILGFFMTGYLPLGFEFAAELTYPESEGMSSGLLNVSAQVFGIIFTIAQGKIIDHFGTQAGNLFLCSFLLLGTFITVFIKADLRRQQANLDGEQTDISRDVHPALLKQSVSKAGKKHKISSLLARILPFWKTVPPSTR</sequence>
<evidence type="ECO:0000313" key="17">
    <source>
        <dbReference type="Ensembl" id="ENSCSRP00000001435.1"/>
    </source>
</evidence>
<dbReference type="Ensembl" id="ENSCSRT00000001479.1">
    <property type="protein sequence ID" value="ENSCSRP00000001435.1"/>
    <property type="gene ID" value="ENSCSRG00000001145.1"/>
</dbReference>
<evidence type="ECO:0000256" key="10">
    <source>
        <dbReference type="ARBA" id="ARBA00023136"/>
    </source>
</evidence>
<feature type="transmembrane region" description="Helical" evidence="15">
    <location>
        <begin position="460"/>
        <end position="480"/>
    </location>
</feature>
<comment type="subcellular location">
    <subcellularLocation>
        <location evidence="3">Cell membrane</location>
        <topology evidence="3">Multi-pass membrane protein</topology>
    </subcellularLocation>
    <subcellularLocation>
        <location evidence="2">Endoplasmic reticulum membrane</location>
        <topology evidence="2">Multi-pass membrane protein</topology>
    </subcellularLocation>
    <subcellularLocation>
        <location evidence="1">Mitochondrion membrane</location>
        <topology evidence="1">Multi-pass membrane protein</topology>
    </subcellularLocation>
</comment>
<keyword evidence="6 15" id="KW-0812">Transmembrane</keyword>
<dbReference type="Pfam" id="PF07690">
    <property type="entry name" value="MFS_1"/>
    <property type="match status" value="1"/>
</dbReference>
<comment type="catalytic activity">
    <reaction evidence="11">
        <text>heme b(in) = heme b(out)</text>
        <dbReference type="Rhea" id="RHEA:75443"/>
        <dbReference type="ChEBI" id="CHEBI:60344"/>
    </reaction>
</comment>
<evidence type="ECO:0000313" key="18">
    <source>
        <dbReference type="Proteomes" id="UP000694403"/>
    </source>
</evidence>
<dbReference type="SUPFAM" id="SSF103473">
    <property type="entry name" value="MFS general substrate transporter"/>
    <property type="match status" value="1"/>
</dbReference>
<keyword evidence="5" id="KW-1003">Cell membrane</keyword>
<dbReference type="GO" id="GO:0097037">
    <property type="term" value="P:heme export"/>
    <property type="evidence" value="ECO:0007669"/>
    <property type="project" value="TreeGrafter"/>
</dbReference>
<feature type="transmembrane region" description="Helical" evidence="15">
    <location>
        <begin position="241"/>
        <end position="265"/>
    </location>
</feature>
<dbReference type="InterPro" id="IPR036259">
    <property type="entry name" value="MFS_trans_sf"/>
</dbReference>
<dbReference type="GO" id="GO:0031966">
    <property type="term" value="C:mitochondrial membrane"/>
    <property type="evidence" value="ECO:0007669"/>
    <property type="project" value="UniProtKB-SubCell"/>
</dbReference>
<dbReference type="GO" id="GO:0015232">
    <property type="term" value="F:heme transmembrane transporter activity"/>
    <property type="evidence" value="ECO:0007669"/>
    <property type="project" value="TreeGrafter"/>
</dbReference>
<dbReference type="CDD" id="cd17456">
    <property type="entry name" value="MFS_FLVCR2"/>
    <property type="match status" value="1"/>
</dbReference>
<comment type="catalytic activity">
    <reaction evidence="12">
        <text>choline(out) = choline(in)</text>
        <dbReference type="Rhea" id="RHEA:32751"/>
        <dbReference type="ChEBI" id="CHEBI:15354"/>
    </reaction>
</comment>
<dbReference type="GO" id="GO:0015220">
    <property type="term" value="F:choline transmembrane transporter activity"/>
    <property type="evidence" value="ECO:0007669"/>
    <property type="project" value="UniProtKB-ARBA"/>
</dbReference>
<proteinExistence type="inferred from homology"/>
<feature type="transmembrane region" description="Helical" evidence="15">
    <location>
        <begin position="434"/>
        <end position="454"/>
    </location>
</feature>